<dbReference type="InterPro" id="IPR043428">
    <property type="entry name" value="LivM-like"/>
</dbReference>
<keyword evidence="2" id="KW-1003">Cell membrane</keyword>
<dbReference type="CDD" id="cd06581">
    <property type="entry name" value="TM_PBP1_LivM_like"/>
    <property type="match status" value="1"/>
</dbReference>
<name>A0A6J6TWA6_9ZZZZ</name>
<evidence type="ECO:0000256" key="1">
    <source>
        <dbReference type="ARBA" id="ARBA00004651"/>
    </source>
</evidence>
<evidence type="ECO:0000313" key="7">
    <source>
        <dbReference type="EMBL" id="CAB4659851.1"/>
    </source>
</evidence>
<feature type="transmembrane region" description="Helical" evidence="6">
    <location>
        <begin position="45"/>
        <end position="61"/>
    </location>
</feature>
<organism evidence="8">
    <name type="scientific">freshwater metagenome</name>
    <dbReference type="NCBI Taxonomy" id="449393"/>
    <lineage>
        <taxon>unclassified sequences</taxon>
        <taxon>metagenomes</taxon>
        <taxon>ecological metagenomes</taxon>
    </lineage>
</organism>
<dbReference type="EMBL" id="CAEZZK010000018">
    <property type="protein sequence ID" value="CAB4751406.1"/>
    <property type="molecule type" value="Genomic_DNA"/>
</dbReference>
<sequence length="348" mass="37771">MSSIQEFSVSRTTVTSRICQSVLLICVFWMLFIASGDNKASQGKIIDLCVFIVLASMWNLLTGFSGLISIGQQAFVGLGAYSLIVLANGVGINIYLAVIPSAIIVAIISIPLGLVAFRLRGGYFAIGTWVIAEVVRLIVKNNQSSVIGAGTGTSLEVPESLKSGRYQVTTFIAISVVVVSVVFVYLFLRSRFGLALQSVRDNETGARSLGVDSYRVRFVVYIVASFFTSLAAATYYIKGLSVQPDAAFNIGSWTAPIIVMVVIGGIGTIEGPIIGAVLYYLVRDFVSKNEFFSDPTFLILTGVVALIFALFVKGGIWGLLLKKFPKLTVFPVKRRLHIENFQFDQRGN</sequence>
<evidence type="ECO:0000256" key="6">
    <source>
        <dbReference type="SAM" id="Phobius"/>
    </source>
</evidence>
<dbReference type="GO" id="GO:0005886">
    <property type="term" value="C:plasma membrane"/>
    <property type="evidence" value="ECO:0007669"/>
    <property type="project" value="UniProtKB-SubCell"/>
</dbReference>
<keyword evidence="5 6" id="KW-0472">Membrane</keyword>
<feature type="transmembrane region" description="Helical" evidence="6">
    <location>
        <begin position="94"/>
        <end position="116"/>
    </location>
</feature>
<evidence type="ECO:0000313" key="8">
    <source>
        <dbReference type="EMBL" id="CAB4751406.1"/>
    </source>
</evidence>
<dbReference type="EMBL" id="CAEZWU010000017">
    <property type="protein sequence ID" value="CAB4659851.1"/>
    <property type="molecule type" value="Genomic_DNA"/>
</dbReference>
<protein>
    <submittedName>
        <fullName evidence="8">Unannotated protein</fullName>
    </submittedName>
</protein>
<accession>A0A6J6TWA6</accession>
<dbReference type="InterPro" id="IPR001851">
    <property type="entry name" value="ABC_transp_permease"/>
</dbReference>
<dbReference type="Pfam" id="PF02653">
    <property type="entry name" value="BPD_transp_2"/>
    <property type="match status" value="1"/>
</dbReference>
<dbReference type="PANTHER" id="PTHR30482:SF17">
    <property type="entry name" value="ABC TRANSPORTER ATP-BINDING PROTEIN"/>
    <property type="match status" value="1"/>
</dbReference>
<feature type="transmembrane region" description="Helical" evidence="6">
    <location>
        <begin position="297"/>
        <end position="320"/>
    </location>
</feature>
<feature type="transmembrane region" description="Helical" evidence="6">
    <location>
        <begin position="257"/>
        <end position="282"/>
    </location>
</feature>
<dbReference type="AlphaFoldDB" id="A0A6J6TWA6"/>
<feature type="transmembrane region" description="Helical" evidence="6">
    <location>
        <begin position="14"/>
        <end position="33"/>
    </location>
</feature>
<comment type="subcellular location">
    <subcellularLocation>
        <location evidence="1">Cell membrane</location>
        <topology evidence="1">Multi-pass membrane protein</topology>
    </subcellularLocation>
</comment>
<proteinExistence type="predicted"/>
<dbReference type="GO" id="GO:0015658">
    <property type="term" value="F:branched-chain amino acid transmembrane transporter activity"/>
    <property type="evidence" value="ECO:0007669"/>
    <property type="project" value="InterPro"/>
</dbReference>
<feature type="transmembrane region" description="Helical" evidence="6">
    <location>
        <begin position="67"/>
        <end position="87"/>
    </location>
</feature>
<gene>
    <name evidence="7" type="ORF">UFOPK2292_00188</name>
    <name evidence="8" type="ORF">UFOPK2855_00175</name>
</gene>
<dbReference type="PANTHER" id="PTHR30482">
    <property type="entry name" value="HIGH-AFFINITY BRANCHED-CHAIN AMINO ACID TRANSPORT SYSTEM PERMEASE"/>
    <property type="match status" value="1"/>
</dbReference>
<evidence type="ECO:0000256" key="5">
    <source>
        <dbReference type="ARBA" id="ARBA00023136"/>
    </source>
</evidence>
<feature type="transmembrane region" description="Helical" evidence="6">
    <location>
        <begin position="218"/>
        <end position="237"/>
    </location>
</feature>
<keyword evidence="4 6" id="KW-1133">Transmembrane helix</keyword>
<evidence type="ECO:0000256" key="2">
    <source>
        <dbReference type="ARBA" id="ARBA00022475"/>
    </source>
</evidence>
<reference evidence="8" key="1">
    <citation type="submission" date="2020-05" db="EMBL/GenBank/DDBJ databases">
        <authorList>
            <person name="Chiriac C."/>
            <person name="Salcher M."/>
            <person name="Ghai R."/>
            <person name="Kavagutti S V."/>
        </authorList>
    </citation>
    <scope>NUCLEOTIDE SEQUENCE</scope>
</reference>
<feature type="transmembrane region" description="Helical" evidence="6">
    <location>
        <begin position="122"/>
        <end position="139"/>
    </location>
</feature>
<evidence type="ECO:0000256" key="3">
    <source>
        <dbReference type="ARBA" id="ARBA00022692"/>
    </source>
</evidence>
<evidence type="ECO:0000256" key="4">
    <source>
        <dbReference type="ARBA" id="ARBA00022989"/>
    </source>
</evidence>
<feature type="transmembrane region" description="Helical" evidence="6">
    <location>
        <begin position="168"/>
        <end position="188"/>
    </location>
</feature>
<keyword evidence="3 6" id="KW-0812">Transmembrane</keyword>